<feature type="compositionally biased region" description="Basic residues" evidence="7">
    <location>
        <begin position="810"/>
        <end position="821"/>
    </location>
</feature>
<feature type="compositionally biased region" description="Acidic residues" evidence="7">
    <location>
        <begin position="552"/>
        <end position="563"/>
    </location>
</feature>
<name>A0A0D7ACD6_9AGAR</name>
<feature type="region of interest" description="Disordered" evidence="7">
    <location>
        <begin position="808"/>
        <end position="850"/>
    </location>
</feature>
<dbReference type="GO" id="GO:0034663">
    <property type="term" value="C:endoplasmic reticulum chaperone complex"/>
    <property type="evidence" value="ECO:0007669"/>
    <property type="project" value="TreeGrafter"/>
</dbReference>
<dbReference type="InterPro" id="IPR029047">
    <property type="entry name" value="HSP70_peptide-bd_sf"/>
</dbReference>
<dbReference type="FunFam" id="3.90.640.10:FF:000004">
    <property type="entry name" value="Heat shock 70 kDa protein 4"/>
    <property type="match status" value="1"/>
</dbReference>
<keyword evidence="10" id="KW-1185">Reference proteome</keyword>
<dbReference type="InterPro" id="IPR043129">
    <property type="entry name" value="ATPase_NBD"/>
</dbReference>
<evidence type="ECO:0000256" key="7">
    <source>
        <dbReference type="SAM" id="MobiDB-lite"/>
    </source>
</evidence>
<feature type="chain" id="PRO_5002316324" evidence="8">
    <location>
        <begin position="22"/>
        <end position="850"/>
    </location>
</feature>
<dbReference type="Proteomes" id="UP000054144">
    <property type="component" value="Unassembled WGS sequence"/>
</dbReference>
<comment type="subcellular location">
    <subcellularLocation>
        <location evidence="1">Endoplasmic reticulum lumen</location>
    </subcellularLocation>
</comment>
<dbReference type="GO" id="GO:0005524">
    <property type="term" value="F:ATP binding"/>
    <property type="evidence" value="ECO:0007669"/>
    <property type="project" value="UniProtKB-KW"/>
</dbReference>
<dbReference type="Gene3D" id="3.90.640.10">
    <property type="entry name" value="Actin, Chain A, domain 4"/>
    <property type="match status" value="1"/>
</dbReference>
<dbReference type="InterPro" id="IPR029048">
    <property type="entry name" value="HSP70_C_sf"/>
</dbReference>
<evidence type="ECO:0000313" key="9">
    <source>
        <dbReference type="EMBL" id="KIY48518.1"/>
    </source>
</evidence>
<dbReference type="Gene3D" id="3.30.30.30">
    <property type="match status" value="1"/>
</dbReference>
<feature type="compositionally biased region" description="Low complexity" evidence="7">
    <location>
        <begin position="822"/>
        <end position="839"/>
    </location>
</feature>
<proteinExistence type="predicted"/>
<dbReference type="OrthoDB" id="10262720at2759"/>
<dbReference type="Gene3D" id="3.30.420.40">
    <property type="match status" value="2"/>
</dbReference>
<dbReference type="GO" id="GO:0005788">
    <property type="term" value="C:endoplasmic reticulum lumen"/>
    <property type="evidence" value="ECO:0007669"/>
    <property type="project" value="UniProtKB-SubCell"/>
</dbReference>
<evidence type="ECO:0000256" key="5">
    <source>
        <dbReference type="ARBA" id="ARBA00022840"/>
    </source>
</evidence>
<evidence type="ECO:0000256" key="6">
    <source>
        <dbReference type="ARBA" id="ARBA00023186"/>
    </source>
</evidence>
<keyword evidence="5" id="KW-0067">ATP-binding</keyword>
<evidence type="ECO:0000256" key="4">
    <source>
        <dbReference type="ARBA" id="ARBA00022824"/>
    </source>
</evidence>
<dbReference type="PANTHER" id="PTHR45639">
    <property type="entry name" value="HSC70CB, ISOFORM G-RELATED"/>
    <property type="match status" value="1"/>
</dbReference>
<keyword evidence="6" id="KW-0143">Chaperone</keyword>
<dbReference type="SUPFAM" id="SSF100934">
    <property type="entry name" value="Heat shock protein 70kD (HSP70), C-terminal subdomain"/>
    <property type="match status" value="1"/>
</dbReference>
<dbReference type="PRINTS" id="PR00301">
    <property type="entry name" value="HEATSHOCK70"/>
</dbReference>
<dbReference type="PANTHER" id="PTHR45639:SF3">
    <property type="entry name" value="HYPOXIA UP-REGULATED PROTEIN 1"/>
    <property type="match status" value="1"/>
</dbReference>
<evidence type="ECO:0000313" key="10">
    <source>
        <dbReference type="Proteomes" id="UP000054144"/>
    </source>
</evidence>
<accession>A0A0D7ACD6</accession>
<protein>
    <submittedName>
        <fullName evidence="9">HSP70-domain-containing protein</fullName>
    </submittedName>
</protein>
<dbReference type="CDD" id="cd10230">
    <property type="entry name" value="ASKHA_NBD_HSP70_HYOU1"/>
    <property type="match status" value="1"/>
</dbReference>
<feature type="compositionally biased region" description="Low complexity" evidence="7">
    <location>
        <begin position="564"/>
        <end position="580"/>
    </location>
</feature>
<dbReference type="GO" id="GO:0140662">
    <property type="term" value="F:ATP-dependent protein folding chaperone"/>
    <property type="evidence" value="ECO:0007669"/>
    <property type="project" value="InterPro"/>
</dbReference>
<evidence type="ECO:0000256" key="8">
    <source>
        <dbReference type="SAM" id="SignalP"/>
    </source>
</evidence>
<feature type="signal peptide" evidence="8">
    <location>
        <begin position="1"/>
        <end position="21"/>
    </location>
</feature>
<dbReference type="PROSITE" id="PS01036">
    <property type="entry name" value="HSP70_3"/>
    <property type="match status" value="1"/>
</dbReference>
<dbReference type="Gene3D" id="1.20.1270.10">
    <property type="match status" value="1"/>
</dbReference>
<evidence type="ECO:0000256" key="1">
    <source>
        <dbReference type="ARBA" id="ARBA00004319"/>
    </source>
</evidence>
<gene>
    <name evidence="9" type="ORF">FISHEDRAFT_65665</name>
</gene>
<keyword evidence="4" id="KW-0256">Endoplasmic reticulum</keyword>
<dbReference type="AlphaFoldDB" id="A0A0D7ACD6"/>
<organism evidence="9 10">
    <name type="scientific">Fistulina hepatica ATCC 64428</name>
    <dbReference type="NCBI Taxonomy" id="1128425"/>
    <lineage>
        <taxon>Eukaryota</taxon>
        <taxon>Fungi</taxon>
        <taxon>Dikarya</taxon>
        <taxon>Basidiomycota</taxon>
        <taxon>Agaricomycotina</taxon>
        <taxon>Agaricomycetes</taxon>
        <taxon>Agaricomycetidae</taxon>
        <taxon>Agaricales</taxon>
        <taxon>Fistulinaceae</taxon>
        <taxon>Fistulina</taxon>
    </lineage>
</organism>
<keyword evidence="2 8" id="KW-0732">Signal</keyword>
<evidence type="ECO:0000256" key="3">
    <source>
        <dbReference type="ARBA" id="ARBA00022741"/>
    </source>
</evidence>
<dbReference type="Pfam" id="PF00012">
    <property type="entry name" value="HSP70"/>
    <property type="match status" value="1"/>
</dbReference>
<keyword evidence="3" id="KW-0547">Nucleotide-binding</keyword>
<dbReference type="Gene3D" id="2.60.34.10">
    <property type="entry name" value="Substrate Binding Domain Of DNAk, Chain A, domain 1"/>
    <property type="match status" value="1"/>
</dbReference>
<dbReference type="EMBL" id="KN881832">
    <property type="protein sequence ID" value="KIY48518.1"/>
    <property type="molecule type" value="Genomic_DNA"/>
</dbReference>
<feature type="region of interest" description="Disordered" evidence="7">
    <location>
        <begin position="552"/>
        <end position="580"/>
    </location>
</feature>
<dbReference type="SUPFAM" id="SSF53067">
    <property type="entry name" value="Actin-like ATPase domain"/>
    <property type="match status" value="2"/>
</dbReference>
<dbReference type="InterPro" id="IPR018181">
    <property type="entry name" value="Heat_shock_70_CS"/>
</dbReference>
<dbReference type="GO" id="GO:0030968">
    <property type="term" value="P:endoplasmic reticulum unfolded protein response"/>
    <property type="evidence" value="ECO:0007669"/>
    <property type="project" value="TreeGrafter"/>
</dbReference>
<dbReference type="InterPro" id="IPR013126">
    <property type="entry name" value="Hsp_70_fam"/>
</dbReference>
<sequence>MRLSLLHVFAFFLLLPQNVWAAVLAIDYGNDWTKASLMSPGLPFDVLLDKDSKRKMQSTVGWKRSERVFGADAFNLASRFPKDSFSSVKVLQGAPFDSSAVSFYKNIAPSTELVETSRGTVALQQSDGTEWTVEELVAMQFSYIKQLADAAAGEPVQDVIVTVPPFYSQRERDAVVDAIEIAGLRTLALINDGTAAAINYAMGRSFSEPEVHVVFDAGASSVHATVVRFSPLPDGDGTQLTVLGVGYDRHIGGAELDRRVRELLIDAFRTAHPAIDIWSDARAMARLWKEAGRIKTILSANADAHSSVESLIRDIDFRTTITRAAFEDACADIRGRFTQPITDALTNARVSVDNVTSLLFVGGSTRVPMVQAAVKAAVGEDKIAKHVNADEAIVLGAALHGAALSRQFRTKNIKVHDITAHEIRATYYGTGGANLEARPRALSTPVFQRGSKTGTTKTVTFRRKDDFTVFLEYKQEVALGFPLRISDVDIMGVAGAVATLKERGAADPVVRASMKLSDSGFISIVDAVAHGDIKDDSIAGKLKGFFAGTTSSEEDGATAEVPEESTSSASSSASVAPSASASAPSLAELSTIPLNITVRYDNAPLMSAKDKTEAQRRLRAIDHEETAQARREEARNTFESYLYKLRELLDDESPSAPFRKCSQETERSAIADQLALANEWLHEYGDEANTMQFLEQRSLLEALERPIAHRYQEIEAFPQALNNSQMWNWSTRLFLADARANLTADLEAGIPARWTSEELDGLERTLKEHETWLGEWVGKQRKVKVNEDPVIETTEMRARAKVLEQQLQKLYRRKTPPRPKKTSTSSPSSTSTVTIVVRSHQQTPSDREEG</sequence>
<reference evidence="9 10" key="1">
    <citation type="journal article" date="2015" name="Fungal Genet. Biol.">
        <title>Evolution of novel wood decay mechanisms in Agaricales revealed by the genome sequences of Fistulina hepatica and Cylindrobasidium torrendii.</title>
        <authorList>
            <person name="Floudas D."/>
            <person name="Held B.W."/>
            <person name="Riley R."/>
            <person name="Nagy L.G."/>
            <person name="Koehler G."/>
            <person name="Ransdell A.S."/>
            <person name="Younus H."/>
            <person name="Chow J."/>
            <person name="Chiniquy J."/>
            <person name="Lipzen A."/>
            <person name="Tritt A."/>
            <person name="Sun H."/>
            <person name="Haridas S."/>
            <person name="LaButti K."/>
            <person name="Ohm R.A."/>
            <person name="Kues U."/>
            <person name="Blanchette R.A."/>
            <person name="Grigoriev I.V."/>
            <person name="Minto R.E."/>
            <person name="Hibbett D.S."/>
        </authorList>
    </citation>
    <scope>NUCLEOTIDE SEQUENCE [LARGE SCALE GENOMIC DNA]</scope>
    <source>
        <strain evidence="9 10">ATCC 64428</strain>
    </source>
</reference>
<evidence type="ECO:0000256" key="2">
    <source>
        <dbReference type="ARBA" id="ARBA00022729"/>
    </source>
</evidence>